<evidence type="ECO:0000259" key="9">
    <source>
        <dbReference type="Pfam" id="PF00218"/>
    </source>
</evidence>
<evidence type="ECO:0000256" key="1">
    <source>
        <dbReference type="ARBA" id="ARBA00001633"/>
    </source>
</evidence>
<evidence type="ECO:0000313" key="10">
    <source>
        <dbReference type="EMBL" id="SDN45261.1"/>
    </source>
</evidence>
<gene>
    <name evidence="10" type="ORF">SAMN04488516_102179</name>
</gene>
<accession>A0A1H0BI25</accession>
<dbReference type="EMBL" id="FNIN01000002">
    <property type="protein sequence ID" value="SDN45261.1"/>
    <property type="molecule type" value="Genomic_DNA"/>
</dbReference>
<keyword evidence="6" id="KW-0822">Tryptophan biosynthesis</keyword>
<keyword evidence="7" id="KW-0057">Aromatic amino acid biosynthesis</keyword>
<dbReference type="UniPathway" id="UPA00035">
    <property type="reaction ID" value="UER00043"/>
</dbReference>
<proteinExistence type="predicted"/>
<evidence type="ECO:0000256" key="5">
    <source>
        <dbReference type="ARBA" id="ARBA00022793"/>
    </source>
</evidence>
<dbReference type="CDD" id="cd00331">
    <property type="entry name" value="IGPS"/>
    <property type="match status" value="1"/>
</dbReference>
<name>A0A1H0BI25_9BACT</name>
<dbReference type="PANTHER" id="PTHR22854:SF2">
    <property type="entry name" value="INDOLE-3-GLYCEROL-PHOSPHATE SYNTHASE"/>
    <property type="match status" value="1"/>
</dbReference>
<sequence>MLNKFKKSKLKEIKILVDLKFHNKFPPEWGKNKESFSKAISNSLDKINIIAEFKKASPSLGNINSKADLENVLVFYKEGGAIAFSILTEENYFAGKIDFLYRAALFGLPILRKDFIFHPLQVEITATTPASAVLLIVRLFEDMSDFERLYFYSLEKKLEPVVEVFSEKDLEIAKRVGAKIIQVNNRDLNSLKVNLETSYNLIKYKEDNEIWISASGLSKRSVLVDLKNIGYDAFLIGTYLMKQEKICLTLRNLVYGGNN</sequence>
<dbReference type="EC" id="4.1.1.48" evidence="3"/>
<dbReference type="InterPro" id="IPR011060">
    <property type="entry name" value="RibuloseP-bd_barrel"/>
</dbReference>
<keyword evidence="4" id="KW-0028">Amino-acid biosynthesis</keyword>
<feature type="domain" description="Indole-3-glycerol phosphate synthase" evidence="9">
    <location>
        <begin position="22"/>
        <end position="252"/>
    </location>
</feature>
<dbReference type="InterPro" id="IPR001468">
    <property type="entry name" value="Indole-3-GlycerolPSynthase_CS"/>
</dbReference>
<reference evidence="10 11" key="1">
    <citation type="submission" date="2016-10" db="EMBL/GenBank/DDBJ databases">
        <authorList>
            <person name="de Groot N.N."/>
        </authorList>
    </citation>
    <scope>NUCLEOTIDE SEQUENCE [LARGE SCALE GENOMIC DNA]</scope>
    <source>
        <strain evidence="10 11">DSM 15269</strain>
    </source>
</reference>
<dbReference type="Pfam" id="PF00218">
    <property type="entry name" value="IGPS"/>
    <property type="match status" value="1"/>
</dbReference>
<dbReference type="AlphaFoldDB" id="A0A1H0BI25"/>
<evidence type="ECO:0000256" key="7">
    <source>
        <dbReference type="ARBA" id="ARBA00023141"/>
    </source>
</evidence>
<comment type="catalytic activity">
    <reaction evidence="1">
        <text>1-(2-carboxyphenylamino)-1-deoxy-D-ribulose 5-phosphate + H(+) = (1S,2R)-1-C-(indol-3-yl)glycerol 3-phosphate + CO2 + H2O</text>
        <dbReference type="Rhea" id="RHEA:23476"/>
        <dbReference type="ChEBI" id="CHEBI:15377"/>
        <dbReference type="ChEBI" id="CHEBI:15378"/>
        <dbReference type="ChEBI" id="CHEBI:16526"/>
        <dbReference type="ChEBI" id="CHEBI:58613"/>
        <dbReference type="ChEBI" id="CHEBI:58866"/>
        <dbReference type="EC" id="4.1.1.48"/>
    </reaction>
</comment>
<dbReference type="InterPro" id="IPR013798">
    <property type="entry name" value="Indole-3-glycerol_P_synth_dom"/>
</dbReference>
<dbReference type="Gene3D" id="3.20.20.70">
    <property type="entry name" value="Aldolase class I"/>
    <property type="match status" value="1"/>
</dbReference>
<dbReference type="GO" id="GO:0004425">
    <property type="term" value="F:indole-3-glycerol-phosphate synthase activity"/>
    <property type="evidence" value="ECO:0007669"/>
    <property type="project" value="UniProtKB-EC"/>
</dbReference>
<organism evidence="10 11">
    <name type="scientific">Desulfonauticus submarinus</name>
    <dbReference type="NCBI Taxonomy" id="206665"/>
    <lineage>
        <taxon>Bacteria</taxon>
        <taxon>Pseudomonadati</taxon>
        <taxon>Thermodesulfobacteriota</taxon>
        <taxon>Desulfovibrionia</taxon>
        <taxon>Desulfovibrionales</taxon>
        <taxon>Desulfonauticaceae</taxon>
        <taxon>Desulfonauticus</taxon>
    </lineage>
</organism>
<keyword evidence="11" id="KW-1185">Reference proteome</keyword>
<evidence type="ECO:0000256" key="4">
    <source>
        <dbReference type="ARBA" id="ARBA00022605"/>
    </source>
</evidence>
<protein>
    <recommendedName>
        <fullName evidence="3">indole-3-glycerol-phosphate synthase</fullName>
        <ecNumber evidence="3">4.1.1.48</ecNumber>
    </recommendedName>
</protein>
<evidence type="ECO:0000256" key="2">
    <source>
        <dbReference type="ARBA" id="ARBA00004696"/>
    </source>
</evidence>
<dbReference type="STRING" id="206665.SAMN04488516_102179"/>
<dbReference type="Proteomes" id="UP000199602">
    <property type="component" value="Unassembled WGS sequence"/>
</dbReference>
<dbReference type="RefSeq" id="WP_092063359.1">
    <property type="nucleotide sequence ID" value="NZ_FNIN01000002.1"/>
</dbReference>
<dbReference type="GO" id="GO:0000162">
    <property type="term" value="P:L-tryptophan biosynthetic process"/>
    <property type="evidence" value="ECO:0007669"/>
    <property type="project" value="UniProtKB-UniPathway"/>
</dbReference>
<dbReference type="PANTHER" id="PTHR22854">
    <property type="entry name" value="TRYPTOPHAN BIOSYNTHESIS PROTEIN"/>
    <property type="match status" value="1"/>
</dbReference>
<evidence type="ECO:0000313" key="11">
    <source>
        <dbReference type="Proteomes" id="UP000199602"/>
    </source>
</evidence>
<dbReference type="SUPFAM" id="SSF51366">
    <property type="entry name" value="Ribulose-phoshate binding barrel"/>
    <property type="match status" value="1"/>
</dbReference>
<keyword evidence="5" id="KW-0210">Decarboxylase</keyword>
<dbReference type="InterPro" id="IPR013785">
    <property type="entry name" value="Aldolase_TIM"/>
</dbReference>
<dbReference type="InterPro" id="IPR045186">
    <property type="entry name" value="Indole-3-glycerol_P_synth"/>
</dbReference>
<comment type="pathway">
    <text evidence="2">Amino-acid biosynthesis; L-tryptophan biosynthesis; L-tryptophan from chorismate: step 4/5.</text>
</comment>
<evidence type="ECO:0000256" key="8">
    <source>
        <dbReference type="ARBA" id="ARBA00023239"/>
    </source>
</evidence>
<keyword evidence="8" id="KW-0456">Lyase</keyword>
<evidence type="ECO:0000256" key="6">
    <source>
        <dbReference type="ARBA" id="ARBA00022822"/>
    </source>
</evidence>
<evidence type="ECO:0000256" key="3">
    <source>
        <dbReference type="ARBA" id="ARBA00012362"/>
    </source>
</evidence>
<dbReference type="PROSITE" id="PS00614">
    <property type="entry name" value="IGPS"/>
    <property type="match status" value="1"/>
</dbReference>
<dbReference type="GO" id="GO:0004640">
    <property type="term" value="F:phosphoribosylanthranilate isomerase activity"/>
    <property type="evidence" value="ECO:0007669"/>
    <property type="project" value="TreeGrafter"/>
</dbReference>
<dbReference type="OrthoDB" id="9804217at2"/>